<organism evidence="4">
    <name type="scientific">Micromonas pusilla (strain CCMP1545)</name>
    <name type="common">Picoplanktonic green alga</name>
    <dbReference type="NCBI Taxonomy" id="564608"/>
    <lineage>
        <taxon>Eukaryota</taxon>
        <taxon>Viridiplantae</taxon>
        <taxon>Chlorophyta</taxon>
        <taxon>Mamiellophyceae</taxon>
        <taxon>Mamiellales</taxon>
        <taxon>Mamiellaceae</taxon>
        <taxon>Micromonas</taxon>
    </lineage>
</organism>
<gene>
    <name evidence="3" type="ORF">MICPUCDRAFT_56237</name>
</gene>
<feature type="domain" description="Helicase-associated" evidence="2">
    <location>
        <begin position="228"/>
        <end position="287"/>
    </location>
</feature>
<feature type="region of interest" description="Disordered" evidence="1">
    <location>
        <begin position="210"/>
        <end position="229"/>
    </location>
</feature>
<evidence type="ECO:0000313" key="4">
    <source>
        <dbReference type="Proteomes" id="UP000001876"/>
    </source>
</evidence>
<dbReference type="eggNOG" id="ENOG502S8XU">
    <property type="taxonomic scope" value="Eukaryota"/>
</dbReference>
<evidence type="ECO:0000256" key="1">
    <source>
        <dbReference type="SAM" id="MobiDB-lite"/>
    </source>
</evidence>
<evidence type="ECO:0000259" key="2">
    <source>
        <dbReference type="Pfam" id="PF03457"/>
    </source>
</evidence>
<dbReference type="PANTHER" id="PTHR33418:SF1">
    <property type="entry name" value="HELICASE-ASSOCIATED DOMAIN-CONTAINING PROTEIN"/>
    <property type="match status" value="1"/>
</dbReference>
<proteinExistence type="predicted"/>
<dbReference type="Pfam" id="PF03457">
    <property type="entry name" value="HA"/>
    <property type="match status" value="4"/>
</dbReference>
<dbReference type="EMBL" id="GG663737">
    <property type="protein sequence ID" value="EEH58449.1"/>
    <property type="molecule type" value="Genomic_DNA"/>
</dbReference>
<dbReference type="RefSeq" id="XP_003056804.1">
    <property type="nucleotide sequence ID" value="XM_003056758.1"/>
</dbReference>
<feature type="domain" description="Helicase-associated" evidence="2">
    <location>
        <begin position="66"/>
        <end position="119"/>
    </location>
</feature>
<reference evidence="3 4" key="1">
    <citation type="journal article" date="2009" name="Science">
        <title>Green evolution and dynamic adaptations revealed by genomes of the marine picoeukaryotes Micromonas.</title>
        <authorList>
            <person name="Worden A.Z."/>
            <person name="Lee J.H."/>
            <person name="Mock T."/>
            <person name="Rouze P."/>
            <person name="Simmons M.P."/>
            <person name="Aerts A.L."/>
            <person name="Allen A.E."/>
            <person name="Cuvelier M.L."/>
            <person name="Derelle E."/>
            <person name="Everett M.V."/>
            <person name="Foulon E."/>
            <person name="Grimwood J."/>
            <person name="Gundlach H."/>
            <person name="Henrissat B."/>
            <person name="Napoli C."/>
            <person name="McDonald S.M."/>
            <person name="Parker M.S."/>
            <person name="Rombauts S."/>
            <person name="Salamov A."/>
            <person name="Von Dassow P."/>
            <person name="Badger J.H."/>
            <person name="Coutinho P.M."/>
            <person name="Demir E."/>
            <person name="Dubchak I."/>
            <person name="Gentemann C."/>
            <person name="Eikrem W."/>
            <person name="Gready J.E."/>
            <person name="John U."/>
            <person name="Lanier W."/>
            <person name="Lindquist E.A."/>
            <person name="Lucas S."/>
            <person name="Mayer K.F."/>
            <person name="Moreau H."/>
            <person name="Not F."/>
            <person name="Otillar R."/>
            <person name="Panaud O."/>
            <person name="Pangilinan J."/>
            <person name="Paulsen I."/>
            <person name="Piegu B."/>
            <person name="Poliakov A."/>
            <person name="Robbens S."/>
            <person name="Schmutz J."/>
            <person name="Toulza E."/>
            <person name="Wyss T."/>
            <person name="Zelensky A."/>
            <person name="Zhou K."/>
            <person name="Armbrust E.V."/>
            <person name="Bhattacharya D."/>
            <person name="Goodenough U.W."/>
            <person name="Van de Peer Y."/>
            <person name="Grigoriev I.V."/>
        </authorList>
    </citation>
    <scope>NUCLEOTIDE SEQUENCE [LARGE SCALE GENOMIC DNA]</scope>
    <source>
        <strain evidence="3 4">CCMP1545</strain>
    </source>
</reference>
<dbReference type="Gene3D" id="6.10.140.530">
    <property type="match status" value="4"/>
</dbReference>
<feature type="compositionally biased region" description="Basic and acidic residues" evidence="1">
    <location>
        <begin position="215"/>
        <end position="229"/>
    </location>
</feature>
<sequence>MVECLPPPVCPPVSRVRGRRRRGIRRVLRSSLEEQIRGALLRAKSSSLSSRRPSQHSLTVCIPPSQELRAFKDEHGHIVIPRGDPTFKHLVGWVAHQRQKRRQGNMSAERQRALEEIGFVWEPSLDRKARAGEREEARSKRSNTAWENKFKELRAFKKKHGHVVVPRADPSFIPLCRWIVYQRRKRKEGTLSEERRVALEELGIQWERPAVSSSRSDDSEERANTKTQDERWKEKFDELRAFYDENGHTKVHSGDTKLHQWLVNQRRMAGNDSLVNERRVALESLGVDLNTSPRVSWSERLQELGSFRKVHGHCNVPATYRHNIGLGSWVAYQRKSRRAGTLSAKKIEALEKLGFEWVTKRGTKPKMMMHVRQKMSPWALVNGGANARERLSDLSSENSVGVTWLGGDEDDSAREPEKQRKGSRVLLKEKPKKSKEGPVVGGWGKKSAAYEEKQQFVFDRVHGWWKGEGKDGENWKDARARVRDMRYNYAVQAKDRRIKPDIVIEVVDEADDDVVTTWGLVIEVDEFAHRRGKHYSWSAEEERMEELQATLGVPLRFVRFNPDPTTANPEDLNARTDMLVEHVAECMLSSAPVRNLEVVYFLYD</sequence>
<dbReference type="GeneID" id="9682243"/>
<keyword evidence="4" id="KW-1185">Reference proteome</keyword>
<protein>
    <submittedName>
        <fullName evidence="3">Predicted protein</fullName>
    </submittedName>
</protein>
<dbReference type="PANTHER" id="PTHR33418">
    <property type="entry name" value="HELICASE-ASSOCIATED"/>
    <property type="match status" value="1"/>
</dbReference>
<dbReference type="KEGG" id="mpp:MICPUCDRAFT_56237"/>
<feature type="region of interest" description="Disordered" evidence="1">
    <location>
        <begin position="405"/>
        <end position="443"/>
    </location>
</feature>
<evidence type="ECO:0000313" key="3">
    <source>
        <dbReference type="EMBL" id="EEH58449.1"/>
    </source>
</evidence>
<name>C1MPD5_MICPC</name>
<dbReference type="Proteomes" id="UP000001876">
    <property type="component" value="Unassembled WGS sequence"/>
</dbReference>
<feature type="domain" description="Helicase-associated" evidence="2">
    <location>
        <begin position="295"/>
        <end position="355"/>
    </location>
</feature>
<accession>C1MPD5</accession>
<dbReference type="AlphaFoldDB" id="C1MPD5"/>
<feature type="domain" description="Helicase-associated" evidence="2">
    <location>
        <begin position="144"/>
        <end position="203"/>
    </location>
</feature>
<dbReference type="OMA" id="HRRGKHY"/>
<dbReference type="InterPro" id="IPR005114">
    <property type="entry name" value="Helicase_assoc"/>
</dbReference>
<dbReference type="OrthoDB" id="498381at2759"/>